<dbReference type="Pfam" id="PF09836">
    <property type="entry name" value="DUF2063"/>
    <property type="match status" value="1"/>
</dbReference>
<dbReference type="InterPro" id="IPR054098">
    <property type="entry name" value="NGO1945-like_C"/>
</dbReference>
<dbReference type="Pfam" id="PF22106">
    <property type="entry name" value="NGO1945_C"/>
    <property type="match status" value="1"/>
</dbReference>
<keyword evidence="4" id="KW-1185">Reference proteome</keyword>
<protein>
    <submittedName>
        <fullName evidence="3">DNA-binding domain-containing protein</fullName>
    </submittedName>
</protein>
<evidence type="ECO:0000313" key="3">
    <source>
        <dbReference type="EMBL" id="UVW33791.1"/>
    </source>
</evidence>
<organism evidence="3 4">
    <name type="scientific">SAR92 clade bacterium H455</name>
    <dbReference type="NCBI Taxonomy" id="2974818"/>
    <lineage>
        <taxon>Bacteria</taxon>
        <taxon>Pseudomonadati</taxon>
        <taxon>Pseudomonadota</taxon>
        <taxon>Gammaproteobacteria</taxon>
        <taxon>Cellvibrionales</taxon>
        <taxon>Porticoccaceae</taxon>
        <taxon>SAR92 clade</taxon>
    </lineage>
</organism>
<name>A0ABY5TMS7_9GAMM</name>
<reference evidence="3" key="1">
    <citation type="submission" date="2022-08" db="EMBL/GenBank/DDBJ databases">
        <title>Catabolic pathway analysis in culturable SAR92 clade bacteria reveals their overlooked roles in DMSP degradation in coastal seas.</title>
        <authorList>
            <person name="He X."/>
            <person name="Zhang X."/>
            <person name="Zhang Y."/>
        </authorList>
    </citation>
    <scope>NUCLEOTIDE SEQUENCE</scope>
    <source>
        <strain evidence="3">H455</strain>
    </source>
</reference>
<keyword evidence="3" id="KW-0238">DNA-binding</keyword>
<sequence length="256" mass="29401">MRKDLQVASQPAFQRAQFELAAHIRNPQSNPAPEGIEDRRLEIYRSLFFNNIEAFIANGFPILKSITDPERWTAMVRDFVHRHQSHSPYFLDIGAEFLHYLESERITQPQDPVFMLQLAHYEWVELALDVSVIDFPEVRKEGDLLENQPVISPLAWVMSYHYPVHLIGPGFQPTEASADTTQIVIYRDRQMQVGFMEINQTTYRLLQILDQNRLTGRAALVQLAAELGYSNPAAILEFGADLLSQLRSKDIICGIY</sequence>
<accession>A0ABY5TMS7</accession>
<feature type="domain" description="Putative DNA-binding" evidence="1">
    <location>
        <begin position="16"/>
        <end position="101"/>
    </location>
</feature>
<dbReference type="InterPro" id="IPR044922">
    <property type="entry name" value="DUF2063_N_sf"/>
</dbReference>
<dbReference type="EMBL" id="CP103416">
    <property type="protein sequence ID" value="UVW33791.1"/>
    <property type="molecule type" value="Genomic_DNA"/>
</dbReference>
<feature type="domain" description="NGO1945-like C-terminal" evidence="2">
    <location>
        <begin position="152"/>
        <end position="247"/>
    </location>
</feature>
<evidence type="ECO:0000259" key="2">
    <source>
        <dbReference type="Pfam" id="PF22106"/>
    </source>
</evidence>
<evidence type="ECO:0000313" key="4">
    <source>
        <dbReference type="Proteomes" id="UP001059934"/>
    </source>
</evidence>
<dbReference type="InterPro" id="IPR018640">
    <property type="entry name" value="DUF2063"/>
</dbReference>
<proteinExistence type="predicted"/>
<dbReference type="GO" id="GO:0003677">
    <property type="term" value="F:DNA binding"/>
    <property type="evidence" value="ECO:0007669"/>
    <property type="project" value="UniProtKB-KW"/>
</dbReference>
<dbReference type="Gene3D" id="3.90.930.50">
    <property type="match status" value="1"/>
</dbReference>
<evidence type="ECO:0000259" key="1">
    <source>
        <dbReference type="Pfam" id="PF09836"/>
    </source>
</evidence>
<gene>
    <name evidence="3" type="ORF">NYF23_06985</name>
</gene>
<dbReference type="Proteomes" id="UP001059934">
    <property type="component" value="Chromosome"/>
</dbReference>
<dbReference type="Gene3D" id="1.10.150.690">
    <property type="entry name" value="DUF2063"/>
    <property type="match status" value="1"/>
</dbReference>